<gene>
    <name evidence="4" type="primary">mmyG</name>
    <name evidence="4" type="ORF">Aple_075280</name>
</gene>
<dbReference type="RefSeq" id="WP_170321863.1">
    <property type="nucleotide sequence ID" value="NZ_BAAAHM010000044.1"/>
</dbReference>
<keyword evidence="5" id="KW-1185">Reference proteome</keyword>
<accession>A0A5M3XX31</accession>
<keyword evidence="1" id="KW-0560">Oxidoreductase</keyword>
<dbReference type="SUPFAM" id="SSF51735">
    <property type="entry name" value="NAD(P)-binding Rossmann-fold domains"/>
    <property type="match status" value="1"/>
</dbReference>
<dbReference type="Gene3D" id="3.40.50.720">
    <property type="entry name" value="NAD(P)-binding Rossmann-like Domain"/>
    <property type="match status" value="1"/>
</dbReference>
<evidence type="ECO:0000259" key="2">
    <source>
        <dbReference type="Pfam" id="PF01408"/>
    </source>
</evidence>
<sequence>MGIIGANPEKGWGSAVHIPAVHAIPALKLNAVATTRIETAKRSAELFGAPNHFADPCALVHDDEVDLVSIAVRAPDHYRLAMLALDAGKHVYCEWPLATTVEQAAEMRQLAEQRGVKAVVGLQSRGAPALRFVRDLVNEGYAGRLVSVRMRCSLPGGGRRRSREGLYVIDKENGASTIRIQGGHAIDALRFCVGDFQQLCGTVVNHFEEIEVIETAARVPKSAPDQVVAAGRLVGGVPVSIAVSGGVVAGHGVELEILGEQGALRVLGTGRLNFQMSPLSVWGAQSPESDLDEIPIPSGYDPMVIPADATAKAPYPGVDVPRATLVNVANLYRDMADAITAGTPATPDFGVGLSLHRLIQALEDSSRAFAEKD</sequence>
<feature type="domain" description="Gfo/Idh/MocA-like oxidoreductase N-terminal" evidence="2">
    <location>
        <begin position="2"/>
        <end position="121"/>
    </location>
</feature>
<dbReference type="PANTHER" id="PTHR43818">
    <property type="entry name" value="BCDNA.GH03377"/>
    <property type="match status" value="1"/>
</dbReference>
<dbReference type="GO" id="GO:0000166">
    <property type="term" value="F:nucleotide binding"/>
    <property type="evidence" value="ECO:0007669"/>
    <property type="project" value="InterPro"/>
</dbReference>
<proteinExistence type="predicted"/>
<organism evidence="4 5">
    <name type="scientific">Acrocarpospora pleiomorpha</name>
    <dbReference type="NCBI Taxonomy" id="90975"/>
    <lineage>
        <taxon>Bacteria</taxon>
        <taxon>Bacillati</taxon>
        <taxon>Actinomycetota</taxon>
        <taxon>Actinomycetes</taxon>
        <taxon>Streptosporangiales</taxon>
        <taxon>Streptosporangiaceae</taxon>
        <taxon>Acrocarpospora</taxon>
    </lineage>
</organism>
<comment type="caution">
    <text evidence="4">The sequence shown here is derived from an EMBL/GenBank/DDBJ whole genome shotgun (WGS) entry which is preliminary data.</text>
</comment>
<reference evidence="4 5" key="1">
    <citation type="submission" date="2019-10" db="EMBL/GenBank/DDBJ databases">
        <title>Whole genome shotgun sequence of Acrocarpospora pleiomorpha NBRC 16267.</title>
        <authorList>
            <person name="Ichikawa N."/>
            <person name="Kimura A."/>
            <person name="Kitahashi Y."/>
            <person name="Komaki H."/>
            <person name="Oguchi A."/>
        </authorList>
    </citation>
    <scope>NUCLEOTIDE SEQUENCE [LARGE SCALE GENOMIC DNA]</scope>
    <source>
        <strain evidence="4 5">NBRC 16267</strain>
    </source>
</reference>
<name>A0A5M3XX31_9ACTN</name>
<protein>
    <submittedName>
        <fullName evidence="4">Oxidoreductase</fullName>
    </submittedName>
</protein>
<dbReference type="Proteomes" id="UP000377595">
    <property type="component" value="Unassembled WGS sequence"/>
</dbReference>
<dbReference type="GO" id="GO:0016491">
    <property type="term" value="F:oxidoreductase activity"/>
    <property type="evidence" value="ECO:0007669"/>
    <property type="project" value="UniProtKB-KW"/>
</dbReference>
<evidence type="ECO:0000259" key="3">
    <source>
        <dbReference type="Pfam" id="PF22685"/>
    </source>
</evidence>
<dbReference type="InterPro" id="IPR050463">
    <property type="entry name" value="Gfo/Idh/MocA_oxidrdct_glycsds"/>
</dbReference>
<dbReference type="Gene3D" id="3.30.360.10">
    <property type="entry name" value="Dihydrodipicolinate Reductase, domain 2"/>
    <property type="match status" value="1"/>
</dbReference>
<dbReference type="Pfam" id="PF01408">
    <property type="entry name" value="GFO_IDH_MocA"/>
    <property type="match status" value="1"/>
</dbReference>
<dbReference type="InterPro" id="IPR055080">
    <property type="entry name" value="Gal80p-like_C"/>
</dbReference>
<feature type="domain" description="Gal80p-like C-terminal" evidence="3">
    <location>
        <begin position="128"/>
        <end position="266"/>
    </location>
</feature>
<evidence type="ECO:0000313" key="5">
    <source>
        <dbReference type="Proteomes" id="UP000377595"/>
    </source>
</evidence>
<dbReference type="PANTHER" id="PTHR43818:SF11">
    <property type="entry name" value="BCDNA.GH03377"/>
    <property type="match status" value="1"/>
</dbReference>
<dbReference type="SUPFAM" id="SSF55347">
    <property type="entry name" value="Glyceraldehyde-3-phosphate dehydrogenase-like, C-terminal domain"/>
    <property type="match status" value="1"/>
</dbReference>
<dbReference type="EMBL" id="BLAF01000054">
    <property type="protein sequence ID" value="GES24629.1"/>
    <property type="molecule type" value="Genomic_DNA"/>
</dbReference>
<evidence type="ECO:0000313" key="4">
    <source>
        <dbReference type="EMBL" id="GES24629.1"/>
    </source>
</evidence>
<dbReference type="InterPro" id="IPR036291">
    <property type="entry name" value="NAD(P)-bd_dom_sf"/>
</dbReference>
<dbReference type="InterPro" id="IPR000683">
    <property type="entry name" value="Gfo/Idh/MocA-like_OxRdtase_N"/>
</dbReference>
<dbReference type="AlphaFoldDB" id="A0A5M3XX31"/>
<dbReference type="Pfam" id="PF22685">
    <property type="entry name" value="Gal80p_C-like"/>
    <property type="match status" value="1"/>
</dbReference>
<evidence type="ECO:0000256" key="1">
    <source>
        <dbReference type="ARBA" id="ARBA00023002"/>
    </source>
</evidence>